<evidence type="ECO:0000256" key="1">
    <source>
        <dbReference type="ARBA" id="ARBA00004196"/>
    </source>
</evidence>
<evidence type="ECO:0000256" key="2">
    <source>
        <dbReference type="ARBA" id="ARBA00007639"/>
    </source>
</evidence>
<sequence length="316" mass="35537">MKKVILIVVLILSACSSDSETTTKKEEFSYFVFATPLSEHEIWLDAKVGFMDACNDYELKCDWIGPTTIDTEAMEEVMDVAIAQHADAIITQGVVSPEIINKANSSDIPVVLVDSDMEDSERYLYYGKNFSDQAELFLEDVERQIGKDEYLSVAIQVAEIDFEIATQQIEELKKVFEKHPGGFEIVKITESKSDSVRAKREWEYTLQEADVDVAINFAGESAISCGEVAQAMGIRDDILIYGVDNMSQTIDGIADGKIDGSVITSFYNYGYDSVAMLYDYLNNGKVESEKKKSVQLKMINQENVEEYLNEQDEKNK</sequence>
<evidence type="ECO:0000259" key="3">
    <source>
        <dbReference type="Pfam" id="PF13407"/>
    </source>
</evidence>
<name>A0ABU0E5Y1_9FIRM</name>
<dbReference type="RefSeq" id="WP_307409808.1">
    <property type="nucleotide sequence ID" value="NZ_JAUSUR010000006.1"/>
</dbReference>
<dbReference type="PANTHER" id="PTHR30036:SF7">
    <property type="entry name" value="ABC TRANSPORTER PERIPLASMIC-BINDING PROTEIN YPHF"/>
    <property type="match status" value="1"/>
</dbReference>
<comment type="caution">
    <text evidence="4">The sequence shown here is derived from an EMBL/GenBank/DDBJ whole genome shotgun (WGS) entry which is preliminary data.</text>
</comment>
<evidence type="ECO:0000313" key="4">
    <source>
        <dbReference type="EMBL" id="MDQ0362308.1"/>
    </source>
</evidence>
<comment type="subcellular location">
    <subcellularLocation>
        <location evidence="1">Cell envelope</location>
    </subcellularLocation>
</comment>
<protein>
    <submittedName>
        <fullName evidence="4">Ribose transport system substrate-binding protein</fullName>
    </submittedName>
</protein>
<dbReference type="InterPro" id="IPR028082">
    <property type="entry name" value="Peripla_BP_I"/>
</dbReference>
<evidence type="ECO:0000313" key="5">
    <source>
        <dbReference type="Proteomes" id="UP001230220"/>
    </source>
</evidence>
<dbReference type="Gene3D" id="3.40.50.2300">
    <property type="match status" value="2"/>
</dbReference>
<dbReference type="InterPro" id="IPR050555">
    <property type="entry name" value="Bact_Solute-Bind_Prot2"/>
</dbReference>
<reference evidence="4 5" key="1">
    <citation type="submission" date="2023-07" db="EMBL/GenBank/DDBJ databases">
        <title>Genomic Encyclopedia of Type Strains, Phase IV (KMG-IV): sequencing the most valuable type-strain genomes for metagenomic binning, comparative biology and taxonomic classification.</title>
        <authorList>
            <person name="Goeker M."/>
        </authorList>
    </citation>
    <scope>NUCLEOTIDE SEQUENCE [LARGE SCALE GENOMIC DNA]</scope>
    <source>
        <strain evidence="4 5">DSM 16784</strain>
    </source>
</reference>
<gene>
    <name evidence="4" type="ORF">J2S15_003062</name>
</gene>
<dbReference type="EMBL" id="JAUSUR010000006">
    <property type="protein sequence ID" value="MDQ0362308.1"/>
    <property type="molecule type" value="Genomic_DNA"/>
</dbReference>
<keyword evidence="5" id="KW-1185">Reference proteome</keyword>
<proteinExistence type="inferred from homology"/>
<dbReference type="Proteomes" id="UP001230220">
    <property type="component" value="Unassembled WGS sequence"/>
</dbReference>
<dbReference type="Pfam" id="PF13407">
    <property type="entry name" value="Peripla_BP_4"/>
    <property type="match status" value="1"/>
</dbReference>
<comment type="similarity">
    <text evidence="2">Belongs to the bacterial solute-binding protein 2 family.</text>
</comment>
<organism evidence="4 5">
    <name type="scientific">Breznakia pachnodae</name>
    <dbReference type="NCBI Taxonomy" id="265178"/>
    <lineage>
        <taxon>Bacteria</taxon>
        <taxon>Bacillati</taxon>
        <taxon>Bacillota</taxon>
        <taxon>Erysipelotrichia</taxon>
        <taxon>Erysipelotrichales</taxon>
        <taxon>Erysipelotrichaceae</taxon>
        <taxon>Breznakia</taxon>
    </lineage>
</organism>
<dbReference type="PROSITE" id="PS51257">
    <property type="entry name" value="PROKAR_LIPOPROTEIN"/>
    <property type="match status" value="1"/>
</dbReference>
<feature type="domain" description="Periplasmic binding protein" evidence="3">
    <location>
        <begin position="31"/>
        <end position="283"/>
    </location>
</feature>
<dbReference type="InterPro" id="IPR025997">
    <property type="entry name" value="SBP_2_dom"/>
</dbReference>
<accession>A0ABU0E5Y1</accession>
<dbReference type="PANTHER" id="PTHR30036">
    <property type="entry name" value="D-XYLOSE-BINDING PERIPLASMIC PROTEIN"/>
    <property type="match status" value="1"/>
</dbReference>
<dbReference type="SUPFAM" id="SSF53822">
    <property type="entry name" value="Periplasmic binding protein-like I"/>
    <property type="match status" value="1"/>
</dbReference>